<gene>
    <name evidence="1" type="primary">X975_08756</name>
    <name evidence="1" type="ORF">TNCT_547301</name>
</gene>
<dbReference type="AlphaFoldDB" id="A0A8X6GS25"/>
<protein>
    <submittedName>
        <fullName evidence="1">PiggyBac transposable element-derived protein 4</fullName>
    </submittedName>
</protein>
<keyword evidence="2" id="KW-1185">Reference proteome</keyword>
<evidence type="ECO:0000313" key="2">
    <source>
        <dbReference type="Proteomes" id="UP000887116"/>
    </source>
</evidence>
<name>A0A8X6GS25_TRICU</name>
<sequence>MKDGSKEEFECLVTIEFYKKSWEVKTLKTNVHELNQKSSKWWENVFFRLLMSAVVYCGLKHRKTQLLYFIVLLAEALMASGKLNAQYQHIVH</sequence>
<organism evidence="1 2">
    <name type="scientific">Trichonephila clavata</name>
    <name type="common">Joro spider</name>
    <name type="synonym">Nephila clavata</name>
    <dbReference type="NCBI Taxonomy" id="2740835"/>
    <lineage>
        <taxon>Eukaryota</taxon>
        <taxon>Metazoa</taxon>
        <taxon>Ecdysozoa</taxon>
        <taxon>Arthropoda</taxon>
        <taxon>Chelicerata</taxon>
        <taxon>Arachnida</taxon>
        <taxon>Araneae</taxon>
        <taxon>Araneomorphae</taxon>
        <taxon>Entelegynae</taxon>
        <taxon>Araneoidea</taxon>
        <taxon>Nephilidae</taxon>
        <taxon>Trichonephila</taxon>
    </lineage>
</organism>
<dbReference type="EMBL" id="BMAO01023394">
    <property type="protein sequence ID" value="GFQ88468.1"/>
    <property type="molecule type" value="Genomic_DNA"/>
</dbReference>
<proteinExistence type="predicted"/>
<comment type="caution">
    <text evidence="1">The sequence shown here is derived from an EMBL/GenBank/DDBJ whole genome shotgun (WGS) entry which is preliminary data.</text>
</comment>
<evidence type="ECO:0000313" key="1">
    <source>
        <dbReference type="EMBL" id="GFQ88468.1"/>
    </source>
</evidence>
<reference evidence="1" key="1">
    <citation type="submission" date="2020-07" db="EMBL/GenBank/DDBJ databases">
        <title>Multicomponent nature underlies the extraordinary mechanical properties of spider dragline silk.</title>
        <authorList>
            <person name="Kono N."/>
            <person name="Nakamura H."/>
            <person name="Mori M."/>
            <person name="Yoshida Y."/>
            <person name="Ohtoshi R."/>
            <person name="Malay A.D."/>
            <person name="Moran D.A.P."/>
            <person name="Tomita M."/>
            <person name="Numata K."/>
            <person name="Arakawa K."/>
        </authorList>
    </citation>
    <scope>NUCLEOTIDE SEQUENCE</scope>
</reference>
<accession>A0A8X6GS25</accession>
<dbReference type="OrthoDB" id="6437726at2759"/>
<dbReference type="Proteomes" id="UP000887116">
    <property type="component" value="Unassembled WGS sequence"/>
</dbReference>